<dbReference type="PANTHER" id="PTHR36923">
    <property type="entry name" value="FERREDOXIN"/>
    <property type="match status" value="1"/>
</dbReference>
<evidence type="ECO:0000259" key="6">
    <source>
        <dbReference type="PROSITE" id="PS51379"/>
    </source>
</evidence>
<dbReference type="PROSITE" id="PS51379">
    <property type="entry name" value="4FE4S_FER_2"/>
    <property type="match status" value="1"/>
</dbReference>
<dbReference type="InterPro" id="IPR051269">
    <property type="entry name" value="Fe-S_cluster_ET"/>
</dbReference>
<evidence type="ECO:0000313" key="7">
    <source>
        <dbReference type="EMBL" id="KKN76696.1"/>
    </source>
</evidence>
<evidence type="ECO:0000256" key="3">
    <source>
        <dbReference type="ARBA" id="ARBA00022982"/>
    </source>
</evidence>
<organism evidence="7">
    <name type="scientific">marine sediment metagenome</name>
    <dbReference type="NCBI Taxonomy" id="412755"/>
    <lineage>
        <taxon>unclassified sequences</taxon>
        <taxon>metagenomes</taxon>
        <taxon>ecological metagenomes</taxon>
    </lineage>
</organism>
<sequence>MKARVDEDLCSGCAVCVDTCPAVFKMNDDELAVVIGDSVPEDAQATCKQAADECPVEAILIEE</sequence>
<dbReference type="PRINTS" id="PR00352">
    <property type="entry name" value="3FE4SFRDOXIN"/>
</dbReference>
<evidence type="ECO:0000256" key="1">
    <source>
        <dbReference type="ARBA" id="ARBA00022448"/>
    </source>
</evidence>
<dbReference type="InterPro" id="IPR017896">
    <property type="entry name" value="4Fe4S_Fe-S-bd"/>
</dbReference>
<dbReference type="GO" id="GO:0005506">
    <property type="term" value="F:iron ion binding"/>
    <property type="evidence" value="ECO:0007669"/>
    <property type="project" value="InterPro"/>
</dbReference>
<dbReference type="PANTHER" id="PTHR36923:SF3">
    <property type="entry name" value="FERREDOXIN"/>
    <property type="match status" value="1"/>
</dbReference>
<keyword evidence="1" id="KW-0813">Transport</keyword>
<dbReference type="InterPro" id="IPR001080">
    <property type="entry name" value="3Fe4S_ferredoxin"/>
</dbReference>
<protein>
    <recommendedName>
        <fullName evidence="6">4Fe-4S ferredoxin-type domain-containing protein</fullName>
    </recommendedName>
</protein>
<dbReference type="GO" id="GO:0051536">
    <property type="term" value="F:iron-sulfur cluster binding"/>
    <property type="evidence" value="ECO:0007669"/>
    <property type="project" value="UniProtKB-KW"/>
</dbReference>
<keyword evidence="4" id="KW-0408">Iron</keyword>
<reference evidence="7" key="1">
    <citation type="journal article" date="2015" name="Nature">
        <title>Complex archaea that bridge the gap between prokaryotes and eukaryotes.</title>
        <authorList>
            <person name="Spang A."/>
            <person name="Saw J.H."/>
            <person name="Jorgensen S.L."/>
            <person name="Zaremba-Niedzwiedzka K."/>
            <person name="Martijn J."/>
            <person name="Lind A.E."/>
            <person name="van Eijk R."/>
            <person name="Schleper C."/>
            <person name="Guy L."/>
            <person name="Ettema T.J."/>
        </authorList>
    </citation>
    <scope>NUCLEOTIDE SEQUENCE</scope>
</reference>
<dbReference type="Pfam" id="PF13370">
    <property type="entry name" value="Fer4_13"/>
    <property type="match status" value="1"/>
</dbReference>
<dbReference type="EMBL" id="LAZR01000291">
    <property type="protein sequence ID" value="KKN76696.1"/>
    <property type="molecule type" value="Genomic_DNA"/>
</dbReference>
<evidence type="ECO:0000256" key="5">
    <source>
        <dbReference type="ARBA" id="ARBA00023014"/>
    </source>
</evidence>
<name>A0A0F9VT86_9ZZZZ</name>
<accession>A0A0F9VT86</accession>
<dbReference type="PROSITE" id="PS00198">
    <property type="entry name" value="4FE4S_FER_1"/>
    <property type="match status" value="1"/>
</dbReference>
<comment type="caution">
    <text evidence="7">The sequence shown here is derived from an EMBL/GenBank/DDBJ whole genome shotgun (WGS) entry which is preliminary data.</text>
</comment>
<dbReference type="SUPFAM" id="SSF54862">
    <property type="entry name" value="4Fe-4S ferredoxins"/>
    <property type="match status" value="1"/>
</dbReference>
<keyword evidence="2" id="KW-0479">Metal-binding</keyword>
<dbReference type="Gene3D" id="3.30.70.20">
    <property type="match status" value="1"/>
</dbReference>
<feature type="domain" description="4Fe-4S ferredoxin-type" evidence="6">
    <location>
        <begin position="1"/>
        <end position="29"/>
    </location>
</feature>
<keyword evidence="3" id="KW-0249">Electron transport</keyword>
<evidence type="ECO:0000256" key="4">
    <source>
        <dbReference type="ARBA" id="ARBA00023004"/>
    </source>
</evidence>
<gene>
    <name evidence="7" type="ORF">LCGC14_0367870</name>
</gene>
<dbReference type="InterPro" id="IPR017900">
    <property type="entry name" value="4Fe4S_Fe_S_CS"/>
</dbReference>
<keyword evidence="5" id="KW-0411">Iron-sulfur</keyword>
<dbReference type="AlphaFoldDB" id="A0A0F9VT86"/>
<proteinExistence type="predicted"/>
<evidence type="ECO:0000256" key="2">
    <source>
        <dbReference type="ARBA" id="ARBA00022723"/>
    </source>
</evidence>
<dbReference type="GO" id="GO:0009055">
    <property type="term" value="F:electron transfer activity"/>
    <property type="evidence" value="ECO:0007669"/>
    <property type="project" value="InterPro"/>
</dbReference>